<dbReference type="Proteomes" id="UP000029590">
    <property type="component" value="Unassembled WGS sequence"/>
</dbReference>
<protein>
    <submittedName>
        <fullName evidence="1">Uncharacterized protein</fullName>
    </submittedName>
</protein>
<dbReference type="KEGG" id="bgo:BM43_4243"/>
<dbReference type="EMBL" id="JPGG01000016">
    <property type="protein sequence ID" value="KGC14822.1"/>
    <property type="molecule type" value="Genomic_DNA"/>
</dbReference>
<organism evidence="1 2">
    <name type="scientific">Burkholderia gladioli</name>
    <name type="common">Pseudomonas marginata</name>
    <name type="synonym">Phytomonas marginata</name>
    <dbReference type="NCBI Taxonomy" id="28095"/>
    <lineage>
        <taxon>Bacteria</taxon>
        <taxon>Pseudomonadati</taxon>
        <taxon>Pseudomonadota</taxon>
        <taxon>Betaproteobacteria</taxon>
        <taxon>Burkholderiales</taxon>
        <taxon>Burkholderiaceae</taxon>
        <taxon>Burkholderia</taxon>
    </lineage>
</organism>
<proteinExistence type="predicted"/>
<gene>
    <name evidence="1" type="ORF">DM48_290</name>
</gene>
<accession>A0AAW3F3M2</accession>
<evidence type="ECO:0000313" key="1">
    <source>
        <dbReference type="EMBL" id="KGC14822.1"/>
    </source>
</evidence>
<comment type="caution">
    <text evidence="1">The sequence shown here is derived from an EMBL/GenBank/DDBJ whole genome shotgun (WGS) entry which is preliminary data.</text>
</comment>
<reference evidence="1 2" key="1">
    <citation type="submission" date="2014-04" db="EMBL/GenBank/DDBJ databases">
        <authorList>
            <person name="Bishop-Lilly K.A."/>
            <person name="Broomall S.M."/>
            <person name="Chain P.S."/>
            <person name="Chertkov O."/>
            <person name="Coyne S.R."/>
            <person name="Daligault H.E."/>
            <person name="Davenport K.W."/>
            <person name="Erkkila T."/>
            <person name="Frey K.G."/>
            <person name="Gibbons H.S."/>
            <person name="Gu W."/>
            <person name="Jaissle J."/>
            <person name="Johnson S.L."/>
            <person name="Koroleva G.I."/>
            <person name="Ladner J.T."/>
            <person name="Lo C.-C."/>
            <person name="Minogue T.D."/>
            <person name="Munk C."/>
            <person name="Palacios G.F."/>
            <person name="Redden C.L."/>
            <person name="Rosenzweig C.N."/>
            <person name="Scholz M.B."/>
            <person name="Teshima H."/>
            <person name="Xu Y."/>
        </authorList>
    </citation>
    <scope>NUCLEOTIDE SEQUENCE [LARGE SCALE GENOMIC DNA]</scope>
    <source>
        <strain evidence="2">gladioli</strain>
    </source>
</reference>
<sequence length="50" mass="5300">MEAPASGMRTGSYDERLREAIVEAWDGSDEHGRALMVVIQGLKGLGGKPG</sequence>
<name>A0AAW3F3M2_BURGA</name>
<dbReference type="AlphaFoldDB" id="A0AAW3F3M2"/>
<evidence type="ECO:0000313" key="2">
    <source>
        <dbReference type="Proteomes" id="UP000029590"/>
    </source>
</evidence>